<evidence type="ECO:0000256" key="3">
    <source>
        <dbReference type="SAM" id="SignalP"/>
    </source>
</evidence>
<dbReference type="EMBL" id="CAUOFW020007273">
    <property type="protein sequence ID" value="CAK9178238.1"/>
    <property type="molecule type" value="Genomic_DNA"/>
</dbReference>
<dbReference type="EMBL" id="CAUOFW020001725">
    <property type="protein sequence ID" value="CAK9148139.1"/>
    <property type="molecule type" value="Genomic_DNA"/>
</dbReference>
<keyword evidence="2" id="KW-1015">Disulfide bond</keyword>
<evidence type="ECO:0000313" key="6">
    <source>
        <dbReference type="Proteomes" id="UP001642360"/>
    </source>
</evidence>
<evidence type="ECO:0000256" key="1">
    <source>
        <dbReference type="ARBA" id="ARBA00010049"/>
    </source>
</evidence>
<feature type="signal peptide" evidence="3">
    <location>
        <begin position="1"/>
        <end position="26"/>
    </location>
</feature>
<reference evidence="4 6" key="1">
    <citation type="submission" date="2024-02" db="EMBL/GenBank/DDBJ databases">
        <authorList>
            <person name="Vignale AGUSTIN F."/>
            <person name="Sosa J E."/>
            <person name="Modenutti C."/>
        </authorList>
    </citation>
    <scope>NUCLEOTIDE SEQUENCE [LARGE SCALE GENOMIC DNA]</scope>
</reference>
<dbReference type="InterPro" id="IPR006040">
    <property type="entry name" value="Allergen_Ole_e_I_CS"/>
</dbReference>
<dbReference type="Pfam" id="PF01190">
    <property type="entry name" value="Pollen_Ole_e_1"/>
    <property type="match status" value="1"/>
</dbReference>
<name>A0ABC8RT47_9AQUA</name>
<keyword evidence="6" id="KW-1185">Reference proteome</keyword>
<evidence type="ECO:0000256" key="2">
    <source>
        <dbReference type="ARBA" id="ARBA00023157"/>
    </source>
</evidence>
<dbReference type="PANTHER" id="PTHR31614:SF2">
    <property type="entry name" value="F28N24.16 PROTEIN"/>
    <property type="match status" value="1"/>
</dbReference>
<sequence length="168" mass="18553">MAKTVQTAILFTTALCFFSLIGIVQCRDAHFFVEGQVYCDPCRAQFMTRLSEFMPGAKVRLECRANEGGQLTYSIEGVTDKSGTYSLPVEGEHEEDICEILLVKSGKPECSESGPKGWQREAARITLTVNSGIASEVRHANPLGFLTKEAKPECSEVFKELNMIPPEI</sequence>
<evidence type="ECO:0000313" key="5">
    <source>
        <dbReference type="EMBL" id="CAK9178238.1"/>
    </source>
</evidence>
<evidence type="ECO:0008006" key="7">
    <source>
        <dbReference type="Google" id="ProtNLM"/>
    </source>
</evidence>
<dbReference type="InterPro" id="IPR006041">
    <property type="entry name" value="Pollen_Ole_e1_allergen"/>
</dbReference>
<accession>A0ABC8RT47</accession>
<feature type="chain" id="PRO_5044720897" description="Olee1-like protein" evidence="3">
    <location>
        <begin position="27"/>
        <end position="168"/>
    </location>
</feature>
<dbReference type="PROSITE" id="PS00925">
    <property type="entry name" value="OLEEI"/>
    <property type="match status" value="1"/>
</dbReference>
<keyword evidence="3" id="KW-0732">Signal</keyword>
<comment type="similarity">
    <text evidence="1">Belongs to the Ole e I family.</text>
</comment>
<dbReference type="PANTHER" id="PTHR31614">
    <property type="entry name" value="PROTEIN DOWNSTREAM OF FLC-RELATED"/>
    <property type="match status" value="1"/>
</dbReference>
<protein>
    <recommendedName>
        <fullName evidence="7">Olee1-like protein</fullName>
    </recommendedName>
</protein>
<evidence type="ECO:0000313" key="4">
    <source>
        <dbReference type="EMBL" id="CAK9148139.1"/>
    </source>
</evidence>
<comment type="caution">
    <text evidence="4">The sequence shown here is derived from an EMBL/GenBank/DDBJ whole genome shotgun (WGS) entry which is preliminary data.</text>
</comment>
<organism evidence="4 6">
    <name type="scientific">Ilex paraguariensis</name>
    <name type="common">yerba mate</name>
    <dbReference type="NCBI Taxonomy" id="185542"/>
    <lineage>
        <taxon>Eukaryota</taxon>
        <taxon>Viridiplantae</taxon>
        <taxon>Streptophyta</taxon>
        <taxon>Embryophyta</taxon>
        <taxon>Tracheophyta</taxon>
        <taxon>Spermatophyta</taxon>
        <taxon>Magnoliopsida</taxon>
        <taxon>eudicotyledons</taxon>
        <taxon>Gunneridae</taxon>
        <taxon>Pentapetalae</taxon>
        <taxon>asterids</taxon>
        <taxon>campanulids</taxon>
        <taxon>Aquifoliales</taxon>
        <taxon>Aquifoliaceae</taxon>
        <taxon>Ilex</taxon>
    </lineage>
</organism>
<gene>
    <name evidence="4" type="ORF">ILEXP_LOCUS16067</name>
    <name evidence="5" type="ORF">ILEXP_LOCUS48154</name>
</gene>
<dbReference type="AlphaFoldDB" id="A0ABC8RT47"/>
<proteinExistence type="inferred from homology"/>
<dbReference type="Proteomes" id="UP001642360">
    <property type="component" value="Unassembled WGS sequence"/>
</dbReference>